<organism evidence="2 3">
    <name type="scientific">Rhodococcus koreensis</name>
    <dbReference type="NCBI Taxonomy" id="99653"/>
    <lineage>
        <taxon>Bacteria</taxon>
        <taxon>Bacillati</taxon>
        <taxon>Actinomycetota</taxon>
        <taxon>Actinomycetes</taxon>
        <taxon>Mycobacteriales</taxon>
        <taxon>Nocardiaceae</taxon>
        <taxon>Rhodococcus</taxon>
    </lineage>
</organism>
<dbReference type="PANTHER" id="PTHR33993">
    <property type="entry name" value="GLYOXALASE-RELATED"/>
    <property type="match status" value="1"/>
</dbReference>
<evidence type="ECO:0000313" key="2">
    <source>
        <dbReference type="EMBL" id="SED06378.1"/>
    </source>
</evidence>
<name>A0A1H4XND1_9NOCA</name>
<sequence length="111" mass="11592">MKLGNVTHPVADVAAAAAFYRDGLGIETKFVDGDRYAALDAGGTTLALAAPEEDLAERVAASFKVPDVTAALHAIEHAGGRVVRPVEQGAHEIRAVAADPWGNIFVVYGPR</sequence>
<dbReference type="SUPFAM" id="SSF54593">
    <property type="entry name" value="Glyoxalase/Bleomycin resistance protein/Dihydroxybiphenyl dioxygenase"/>
    <property type="match status" value="1"/>
</dbReference>
<dbReference type="EMBL" id="FNSV01000005">
    <property type="protein sequence ID" value="SED06378.1"/>
    <property type="molecule type" value="Genomic_DNA"/>
</dbReference>
<protein>
    <recommendedName>
        <fullName evidence="1">VOC domain-containing protein</fullName>
    </recommendedName>
</protein>
<dbReference type="RefSeq" id="WP_072937148.1">
    <property type="nucleotide sequence ID" value="NZ_FNSV01000005.1"/>
</dbReference>
<feature type="domain" description="VOC" evidence="1">
    <location>
        <begin position="2"/>
        <end position="110"/>
    </location>
</feature>
<dbReference type="AlphaFoldDB" id="A0A1H4XND1"/>
<evidence type="ECO:0000259" key="1">
    <source>
        <dbReference type="PROSITE" id="PS51819"/>
    </source>
</evidence>
<dbReference type="InterPro" id="IPR029068">
    <property type="entry name" value="Glyas_Bleomycin-R_OHBP_Dase"/>
</dbReference>
<dbReference type="Gene3D" id="3.10.180.10">
    <property type="entry name" value="2,3-Dihydroxybiphenyl 1,2-Dioxygenase, domain 1"/>
    <property type="match status" value="1"/>
</dbReference>
<evidence type="ECO:0000313" key="3">
    <source>
        <dbReference type="Proteomes" id="UP000183561"/>
    </source>
</evidence>
<dbReference type="InterPro" id="IPR037523">
    <property type="entry name" value="VOC_core"/>
</dbReference>
<proteinExistence type="predicted"/>
<reference evidence="3" key="1">
    <citation type="submission" date="2016-10" db="EMBL/GenBank/DDBJ databases">
        <authorList>
            <person name="Varghese N."/>
            <person name="Submissions S."/>
        </authorList>
    </citation>
    <scope>NUCLEOTIDE SEQUENCE [LARGE SCALE GENOMIC DNA]</scope>
    <source>
        <strain evidence="3">DSM 44498</strain>
    </source>
</reference>
<accession>A0A1H4XND1</accession>
<dbReference type="Proteomes" id="UP000183561">
    <property type="component" value="Unassembled WGS sequence"/>
</dbReference>
<dbReference type="InterPro" id="IPR041581">
    <property type="entry name" value="Glyoxalase_6"/>
</dbReference>
<keyword evidence="3" id="KW-1185">Reference proteome</keyword>
<gene>
    <name evidence="2" type="ORF">SAMN04490239_6647</name>
</gene>
<dbReference type="PROSITE" id="PS51819">
    <property type="entry name" value="VOC"/>
    <property type="match status" value="1"/>
</dbReference>
<dbReference type="InterPro" id="IPR052164">
    <property type="entry name" value="Anthracycline_SecMetBiosynth"/>
</dbReference>
<dbReference type="Pfam" id="PF18029">
    <property type="entry name" value="Glyoxalase_6"/>
    <property type="match status" value="1"/>
</dbReference>